<comment type="caution">
    <text evidence="2">The sequence shown here is derived from an EMBL/GenBank/DDBJ whole genome shotgun (WGS) entry which is preliminary data.</text>
</comment>
<dbReference type="Gene3D" id="3.10.450.50">
    <property type="match status" value="1"/>
</dbReference>
<accession>A0A158KK33</accession>
<dbReference type="Pfam" id="PF05494">
    <property type="entry name" value="MlaC"/>
    <property type="match status" value="1"/>
</dbReference>
<organism evidence="2 3">
    <name type="scientific">Caballeronia telluris</name>
    <dbReference type="NCBI Taxonomy" id="326475"/>
    <lineage>
        <taxon>Bacteria</taxon>
        <taxon>Pseudomonadati</taxon>
        <taxon>Pseudomonadota</taxon>
        <taxon>Betaproteobacteria</taxon>
        <taxon>Burkholderiales</taxon>
        <taxon>Burkholderiaceae</taxon>
        <taxon>Caballeronia</taxon>
    </lineage>
</organism>
<feature type="chain" id="PRO_5011110659" evidence="1">
    <location>
        <begin position="23"/>
        <end position="222"/>
    </location>
</feature>
<name>A0A158KK33_9BURK</name>
<sequence length="222" mass="25284">MKHFCRSTIVRSALIASLAIWAGIGSLCAPEQAWSAQIDDQTDPQRLIQTVTQQILDEVRQQALTPDDIPRIMDIVNRDILPYVDFRRTTQYAMGRFWRTSTPEQQNQVVEQFKQLLIHTYAGALTLINTDRKFEYPPSHSVSSDTDAVVRTIASGKNGEVQIDYRLYKSPQGWRVYDMNVLGAWLIQTYRTQFNDTIRQSGVDGLIQFLVSRNKKLASSAG</sequence>
<evidence type="ECO:0000313" key="2">
    <source>
        <dbReference type="EMBL" id="SAL81486.1"/>
    </source>
</evidence>
<protein>
    <submittedName>
        <fullName evidence="2">Ttg2 family toluene tolerance protein</fullName>
    </submittedName>
</protein>
<reference evidence="2" key="1">
    <citation type="submission" date="2016-01" db="EMBL/GenBank/DDBJ databases">
        <authorList>
            <person name="Peeters Charlotte."/>
        </authorList>
    </citation>
    <scope>NUCLEOTIDE SEQUENCE</scope>
    <source>
        <strain evidence="2">LMG 22936</strain>
    </source>
</reference>
<proteinExistence type="predicted"/>
<dbReference type="Gene3D" id="1.10.10.640">
    <property type="entry name" value="phospholipid-binding protein"/>
    <property type="match status" value="1"/>
</dbReference>
<dbReference type="InterPro" id="IPR008869">
    <property type="entry name" value="MlaC/ttg2D"/>
</dbReference>
<keyword evidence="3" id="KW-1185">Reference proteome</keyword>
<dbReference type="EMBL" id="FCNZ02000132">
    <property type="protein sequence ID" value="SAL81486.1"/>
    <property type="molecule type" value="Genomic_DNA"/>
</dbReference>
<dbReference type="STRING" id="326475.AWB66_06426"/>
<evidence type="ECO:0000313" key="3">
    <source>
        <dbReference type="Proteomes" id="UP000054717"/>
    </source>
</evidence>
<dbReference type="Proteomes" id="UP000054717">
    <property type="component" value="Unassembled WGS sequence"/>
</dbReference>
<dbReference type="PIRSF" id="PIRSF004649">
    <property type="entry name" value="MlaC"/>
    <property type="match status" value="1"/>
</dbReference>
<dbReference type="RefSeq" id="WP_087634056.1">
    <property type="nucleotide sequence ID" value="NZ_FCNZ02000132.1"/>
</dbReference>
<keyword evidence="1" id="KW-0732">Signal</keyword>
<dbReference type="PANTHER" id="PTHR36573">
    <property type="entry name" value="INTERMEMBRANE PHOSPHOLIPID TRANSPORT SYSTEM BINDING PROTEIN MLAC"/>
    <property type="match status" value="1"/>
</dbReference>
<evidence type="ECO:0000256" key="1">
    <source>
        <dbReference type="SAM" id="SignalP"/>
    </source>
</evidence>
<dbReference type="PANTHER" id="PTHR36573:SF1">
    <property type="entry name" value="INTERMEMBRANE PHOSPHOLIPID TRANSPORT SYSTEM BINDING PROTEIN MLAC"/>
    <property type="match status" value="1"/>
</dbReference>
<gene>
    <name evidence="2" type="ORF">AWB66_06426</name>
</gene>
<dbReference type="AlphaFoldDB" id="A0A158KK33"/>
<feature type="signal peptide" evidence="1">
    <location>
        <begin position="1"/>
        <end position="22"/>
    </location>
</feature>